<comment type="caution">
    <text evidence="2">The sequence shown here is derived from an EMBL/GenBank/DDBJ whole genome shotgun (WGS) entry which is preliminary data.</text>
</comment>
<protein>
    <submittedName>
        <fullName evidence="2">Uncharacterized protein</fullName>
    </submittedName>
</protein>
<evidence type="ECO:0000313" key="2">
    <source>
        <dbReference type="EMBL" id="GEM41111.1"/>
    </source>
</evidence>
<keyword evidence="3" id="KW-1185">Reference proteome</keyword>
<proteinExistence type="predicted"/>
<dbReference type="Proteomes" id="UP000321424">
    <property type="component" value="Unassembled WGS sequence"/>
</dbReference>
<reference evidence="2 3" key="1">
    <citation type="submission" date="2019-07" db="EMBL/GenBank/DDBJ databases">
        <title>Whole genome shotgun sequence of Nocardia ninae NBRC 108245.</title>
        <authorList>
            <person name="Hosoyama A."/>
            <person name="Uohara A."/>
            <person name="Ohji S."/>
            <person name="Ichikawa N."/>
        </authorList>
    </citation>
    <scope>NUCLEOTIDE SEQUENCE [LARGE SCALE GENOMIC DNA]</scope>
    <source>
        <strain evidence="2 3">NBRC 108245</strain>
    </source>
</reference>
<evidence type="ECO:0000313" key="3">
    <source>
        <dbReference type="Proteomes" id="UP000321424"/>
    </source>
</evidence>
<evidence type="ECO:0000256" key="1">
    <source>
        <dbReference type="SAM" id="MobiDB-lite"/>
    </source>
</evidence>
<dbReference type="EMBL" id="BJXA01000046">
    <property type="protein sequence ID" value="GEM41111.1"/>
    <property type="molecule type" value="Genomic_DNA"/>
</dbReference>
<dbReference type="AlphaFoldDB" id="A0A511MKZ3"/>
<accession>A0A511MKZ3</accession>
<gene>
    <name evidence="2" type="ORF">NN4_56300</name>
</gene>
<name>A0A511MKZ3_9NOCA</name>
<feature type="region of interest" description="Disordered" evidence="1">
    <location>
        <begin position="1"/>
        <end position="31"/>
    </location>
</feature>
<organism evidence="2 3">
    <name type="scientific">Nocardia ninae NBRC 108245</name>
    <dbReference type="NCBI Taxonomy" id="1210091"/>
    <lineage>
        <taxon>Bacteria</taxon>
        <taxon>Bacillati</taxon>
        <taxon>Actinomycetota</taxon>
        <taxon>Actinomycetes</taxon>
        <taxon>Mycobacteriales</taxon>
        <taxon>Nocardiaceae</taxon>
        <taxon>Nocardia</taxon>
    </lineage>
</organism>
<sequence>MALRDPAVAQIAAPPGTLDRRNSRSGGKTAARKGIRYKSWLVLTIARADRPKTGRPRGVSDSDGEDGRAEPEVRTVRSNSAVKMRMPT</sequence>
<feature type="region of interest" description="Disordered" evidence="1">
    <location>
        <begin position="47"/>
        <end position="88"/>
    </location>
</feature>
<feature type="compositionally biased region" description="Basic and acidic residues" evidence="1">
    <location>
        <begin position="65"/>
        <end position="75"/>
    </location>
</feature>